<dbReference type="GO" id="GO:0016740">
    <property type="term" value="F:transferase activity"/>
    <property type="evidence" value="ECO:0007669"/>
    <property type="project" value="UniProtKB-KW"/>
</dbReference>
<dbReference type="SUPFAM" id="SSF51161">
    <property type="entry name" value="Trimeric LpxA-like enzymes"/>
    <property type="match status" value="1"/>
</dbReference>
<dbReference type="OrthoDB" id="9794407at2"/>
<dbReference type="eggNOG" id="COG0110">
    <property type="taxonomic scope" value="Bacteria"/>
</dbReference>
<evidence type="ECO:0000313" key="4">
    <source>
        <dbReference type="EMBL" id="GAE35923.1"/>
    </source>
</evidence>
<dbReference type="Gene3D" id="2.160.10.10">
    <property type="entry name" value="Hexapeptide repeat proteins"/>
    <property type="match status" value="1"/>
</dbReference>
<feature type="binding site" evidence="2">
    <location>
        <position position="69"/>
    </location>
    <ligand>
        <name>substrate</name>
    </ligand>
</feature>
<keyword evidence="4" id="KW-0808">Transferase</keyword>
<comment type="caution">
    <text evidence="4">The sequence shown here is derived from an EMBL/GenBank/DDBJ whole genome shotgun (WGS) entry which is preliminary data.</text>
</comment>
<dbReference type="PANTHER" id="PTHR43300">
    <property type="entry name" value="ACETYLTRANSFERASE"/>
    <property type="match status" value="1"/>
</dbReference>
<dbReference type="PANTHER" id="PTHR43300:SF7">
    <property type="entry name" value="UDP-N-ACETYLBACILLOSAMINE N-ACETYLTRANSFERASE"/>
    <property type="match status" value="1"/>
</dbReference>
<dbReference type="InterPro" id="IPR041561">
    <property type="entry name" value="PglD_N"/>
</dbReference>
<gene>
    <name evidence="4" type="ORF">JCM9157_3064</name>
</gene>
<dbReference type="InterPro" id="IPR050179">
    <property type="entry name" value="Trans_hexapeptide_repeat"/>
</dbReference>
<protein>
    <submittedName>
        <fullName evidence="4">Transferase hexapeptide repeat</fullName>
    </submittedName>
</protein>
<name>W4QWB5_HALA3</name>
<dbReference type="Proteomes" id="UP000018896">
    <property type="component" value="Unassembled WGS sequence"/>
</dbReference>
<dbReference type="InterPro" id="IPR011004">
    <property type="entry name" value="Trimer_LpxA-like_sf"/>
</dbReference>
<accession>W4QWB5</accession>
<feature type="site" description="Increases basicity of active site His" evidence="1">
    <location>
        <position position="137"/>
    </location>
</feature>
<evidence type="ECO:0000259" key="3">
    <source>
        <dbReference type="Pfam" id="PF17836"/>
    </source>
</evidence>
<dbReference type="NCBIfam" id="TIGR03570">
    <property type="entry name" value="NeuD_NnaD"/>
    <property type="match status" value="1"/>
</dbReference>
<feature type="active site" description="Proton acceptor" evidence="1">
    <location>
        <position position="136"/>
    </location>
</feature>
<proteinExistence type="predicted"/>
<dbReference type="AlphaFoldDB" id="W4QWB5"/>
<evidence type="ECO:0000256" key="1">
    <source>
        <dbReference type="PIRSR" id="PIRSR620019-1"/>
    </source>
</evidence>
<dbReference type="Gene3D" id="3.40.50.20">
    <property type="match status" value="1"/>
</dbReference>
<dbReference type="EMBL" id="BAUV01000025">
    <property type="protein sequence ID" value="GAE35923.1"/>
    <property type="molecule type" value="Genomic_DNA"/>
</dbReference>
<evidence type="ECO:0000313" key="5">
    <source>
        <dbReference type="Proteomes" id="UP000018896"/>
    </source>
</evidence>
<reference evidence="4 5" key="1">
    <citation type="journal article" date="2014" name="Genome Announc.">
        <title>Draft Genome Sequences of Three Alkaliphilic Bacillus Strains, Bacillus wakoensis JCM 9140T, Bacillus akibai JCM 9157T, and Bacillus hemicellulosilyticus JCM 9152T.</title>
        <authorList>
            <person name="Yuki M."/>
            <person name="Oshima K."/>
            <person name="Suda W."/>
            <person name="Oshida Y."/>
            <person name="Kitamura K."/>
            <person name="Iida T."/>
            <person name="Hattori M."/>
            <person name="Ohkuma M."/>
        </authorList>
    </citation>
    <scope>NUCLEOTIDE SEQUENCE [LARGE SCALE GENOMIC DNA]</scope>
    <source>
        <strain evidence="4 5">JCM 9157</strain>
    </source>
</reference>
<dbReference type="Pfam" id="PF17836">
    <property type="entry name" value="PglD_N"/>
    <property type="match status" value="1"/>
</dbReference>
<dbReference type="STRING" id="1236973.JCM9157_3064"/>
<dbReference type="CDD" id="cd03360">
    <property type="entry name" value="LbH_AT_putative"/>
    <property type="match status" value="1"/>
</dbReference>
<keyword evidence="5" id="KW-1185">Reference proteome</keyword>
<sequence length="215" mass="23155">MKIVVIGQGGHSKVVSDLIMSHPEMSIIAYLDDKYDYFVKREDIYLGPISAALKLAEYFIDIKFVIAIGSNVLRKRIVEELGLPNDMYSTIIHPSAIVSSSVKLGVGTVIMPYVVINADAEIGDHAIINTRSVVEHDCKIDNFTHLSPNSILAGAVQVNEGVHIGTSATIIPNVKINEWSVVGASATVINDLPADCTAVGTPAKISMKEGEKLVK</sequence>
<organism evidence="4 5">
    <name type="scientific">Halalkalibacter akibai (strain ATCC 43226 / DSM 21942 / CIP 109018 / JCM 9157 / 1139)</name>
    <name type="common">Bacillus akibai</name>
    <dbReference type="NCBI Taxonomy" id="1236973"/>
    <lineage>
        <taxon>Bacteria</taxon>
        <taxon>Bacillati</taxon>
        <taxon>Bacillota</taxon>
        <taxon>Bacilli</taxon>
        <taxon>Bacillales</taxon>
        <taxon>Bacillaceae</taxon>
        <taxon>Halalkalibacter</taxon>
    </lineage>
</organism>
<feature type="domain" description="PglD N-terminal" evidence="3">
    <location>
        <begin position="2"/>
        <end position="81"/>
    </location>
</feature>
<feature type="binding site" evidence="2">
    <location>
        <position position="145"/>
    </location>
    <ligand>
        <name>acetyl-CoA</name>
        <dbReference type="ChEBI" id="CHEBI:57288"/>
    </ligand>
</feature>
<dbReference type="RefSeq" id="WP_035665565.1">
    <property type="nucleotide sequence ID" value="NZ_BAUV01000025.1"/>
</dbReference>
<evidence type="ECO:0000256" key="2">
    <source>
        <dbReference type="PIRSR" id="PIRSR620019-2"/>
    </source>
</evidence>
<dbReference type="InterPro" id="IPR020019">
    <property type="entry name" value="AcTrfase_PglD-like"/>
</dbReference>